<keyword evidence="3" id="KW-1185">Reference proteome</keyword>
<dbReference type="RefSeq" id="WP_349064609.1">
    <property type="nucleotide sequence ID" value="NZ_JBBMFP010000020.1"/>
</dbReference>
<accession>A0ABV1DU23</accession>
<evidence type="ECO:0000313" key="2">
    <source>
        <dbReference type="EMBL" id="MEQ2433122.1"/>
    </source>
</evidence>
<dbReference type="InterPro" id="IPR010982">
    <property type="entry name" value="Lambda_DNA-bd_dom_sf"/>
</dbReference>
<organism evidence="2 3">
    <name type="scientific">Blautia caccae</name>
    <dbReference type="NCBI Taxonomy" id="3133175"/>
    <lineage>
        <taxon>Bacteria</taxon>
        <taxon>Bacillati</taxon>
        <taxon>Bacillota</taxon>
        <taxon>Clostridia</taxon>
        <taxon>Lachnospirales</taxon>
        <taxon>Lachnospiraceae</taxon>
        <taxon>Blautia</taxon>
    </lineage>
</organism>
<name>A0ABV1DU23_9FIRM</name>
<dbReference type="PROSITE" id="PS50943">
    <property type="entry name" value="HTH_CROC1"/>
    <property type="match status" value="1"/>
</dbReference>
<sequence length="167" mass="19710">MTLGRKIKKIRTYRGMTQKELGIRLGYKENGADVRIAQYESDQRRPKEGTLYQIAEILEVSPFHFIRLEEGSPEEVVRSLLWLEEEKIDLLQCFSIQDREDVLHAEKFLRGGDNRTCFSLRIMIHDIKLGAAVWEWLSKKEAVRTGIMTEEEYQEWKWNQMAMDVSL</sequence>
<dbReference type="Pfam" id="PF12844">
    <property type="entry name" value="HTH_19"/>
    <property type="match status" value="1"/>
</dbReference>
<feature type="domain" description="HTH cro/C1-type" evidence="1">
    <location>
        <begin position="7"/>
        <end position="65"/>
    </location>
</feature>
<dbReference type="SUPFAM" id="SSF47413">
    <property type="entry name" value="lambda repressor-like DNA-binding domains"/>
    <property type="match status" value="1"/>
</dbReference>
<dbReference type="EMBL" id="JBBMFP010000020">
    <property type="protein sequence ID" value="MEQ2433122.1"/>
    <property type="molecule type" value="Genomic_DNA"/>
</dbReference>
<dbReference type="SMART" id="SM00530">
    <property type="entry name" value="HTH_XRE"/>
    <property type="match status" value="1"/>
</dbReference>
<dbReference type="InterPro" id="IPR001387">
    <property type="entry name" value="Cro/C1-type_HTH"/>
</dbReference>
<dbReference type="Proteomes" id="UP001457898">
    <property type="component" value="Unassembled WGS sequence"/>
</dbReference>
<dbReference type="Gene3D" id="1.10.260.40">
    <property type="entry name" value="lambda repressor-like DNA-binding domains"/>
    <property type="match status" value="1"/>
</dbReference>
<evidence type="ECO:0000313" key="3">
    <source>
        <dbReference type="Proteomes" id="UP001457898"/>
    </source>
</evidence>
<reference evidence="2 3" key="1">
    <citation type="submission" date="2024-03" db="EMBL/GenBank/DDBJ databases">
        <title>Human intestinal bacterial collection.</title>
        <authorList>
            <person name="Pauvert C."/>
            <person name="Hitch T.C.A."/>
            <person name="Clavel T."/>
        </authorList>
    </citation>
    <scope>NUCLEOTIDE SEQUENCE [LARGE SCALE GENOMIC DNA]</scope>
    <source>
        <strain evidence="2 3">CLA-SR-H028</strain>
    </source>
</reference>
<protein>
    <submittedName>
        <fullName evidence="2">Helix-turn-helix transcriptional regulator</fullName>
    </submittedName>
</protein>
<comment type="caution">
    <text evidence="2">The sequence shown here is derived from an EMBL/GenBank/DDBJ whole genome shotgun (WGS) entry which is preliminary data.</text>
</comment>
<gene>
    <name evidence="2" type="ORF">WMO65_19195</name>
</gene>
<proteinExistence type="predicted"/>
<evidence type="ECO:0000259" key="1">
    <source>
        <dbReference type="PROSITE" id="PS50943"/>
    </source>
</evidence>
<dbReference type="CDD" id="cd00093">
    <property type="entry name" value="HTH_XRE"/>
    <property type="match status" value="1"/>
</dbReference>